<organism evidence="2 3">
    <name type="scientific">Puccinia triticina</name>
    <dbReference type="NCBI Taxonomy" id="208348"/>
    <lineage>
        <taxon>Eukaryota</taxon>
        <taxon>Fungi</taxon>
        <taxon>Dikarya</taxon>
        <taxon>Basidiomycota</taxon>
        <taxon>Pucciniomycotina</taxon>
        <taxon>Pucciniomycetes</taxon>
        <taxon>Pucciniales</taxon>
        <taxon>Pucciniaceae</taxon>
        <taxon>Puccinia</taxon>
    </lineage>
</organism>
<protein>
    <submittedName>
        <fullName evidence="2">Uncharacterized protein</fullName>
    </submittedName>
</protein>
<evidence type="ECO:0000256" key="1">
    <source>
        <dbReference type="SAM" id="MobiDB-lite"/>
    </source>
</evidence>
<evidence type="ECO:0000313" key="2">
    <source>
        <dbReference type="EMBL" id="WAQ80844.1"/>
    </source>
</evidence>
<proteinExistence type="predicted"/>
<gene>
    <name evidence="2" type="ORF">PtA15_1A182</name>
</gene>
<sequence>MSISQLDPSLLSSQPLNQSPGTPNLADLSLGSEFSGISMGRTRSEADPNRANEKPKRTRRTKAQMAAYWADLERSKKLTDVEKITEGAKRGHKGRCGRSSQRGRGTKGSLPPSTDYSCPEGTTIIRGTSTRPLISYQANEPAVVLADVPELVSDPGPTEQASNLNEDEKSESDRQSEMEDDRLYCIEDNRPRKYPS</sequence>
<feature type="region of interest" description="Disordered" evidence="1">
    <location>
        <begin position="1"/>
        <end position="65"/>
    </location>
</feature>
<dbReference type="GeneID" id="77806077"/>
<feature type="compositionally biased region" description="Basic and acidic residues" evidence="1">
    <location>
        <begin position="171"/>
        <end position="196"/>
    </location>
</feature>
<feature type="region of interest" description="Disordered" evidence="1">
    <location>
        <begin position="79"/>
        <end position="130"/>
    </location>
</feature>
<keyword evidence="3" id="KW-1185">Reference proteome</keyword>
<feature type="compositionally biased region" description="Basic and acidic residues" evidence="1">
    <location>
        <begin position="42"/>
        <end position="55"/>
    </location>
</feature>
<feature type="compositionally biased region" description="Basic and acidic residues" evidence="1">
    <location>
        <begin position="79"/>
        <end position="89"/>
    </location>
</feature>
<reference evidence="2" key="1">
    <citation type="submission" date="2022-10" db="EMBL/GenBank/DDBJ databases">
        <title>Puccinia triticina Genome sequencing and assembly.</title>
        <authorList>
            <person name="Li C."/>
        </authorList>
    </citation>
    <scope>NUCLEOTIDE SEQUENCE</scope>
    <source>
        <strain evidence="2">Pt15</strain>
    </source>
</reference>
<evidence type="ECO:0000313" key="3">
    <source>
        <dbReference type="Proteomes" id="UP001164743"/>
    </source>
</evidence>
<name>A0ABY7C813_9BASI</name>
<feature type="compositionally biased region" description="Low complexity" evidence="1">
    <location>
        <begin position="1"/>
        <end position="20"/>
    </location>
</feature>
<dbReference type="Proteomes" id="UP001164743">
    <property type="component" value="Chromosome 1A"/>
</dbReference>
<dbReference type="EMBL" id="CP110421">
    <property type="protein sequence ID" value="WAQ80844.1"/>
    <property type="molecule type" value="Genomic_DNA"/>
</dbReference>
<feature type="region of interest" description="Disordered" evidence="1">
    <location>
        <begin position="147"/>
        <end position="196"/>
    </location>
</feature>
<dbReference type="RefSeq" id="XP_053016399.1">
    <property type="nucleotide sequence ID" value="XM_053165182.1"/>
</dbReference>
<accession>A0ABY7C813</accession>